<protein>
    <recommendedName>
        <fullName evidence="4">HdeA/HdeB family protein</fullName>
    </recommendedName>
</protein>
<keyword evidence="3" id="KW-1185">Reference proteome</keyword>
<dbReference type="Proteomes" id="UP000297966">
    <property type="component" value="Unassembled WGS sequence"/>
</dbReference>
<dbReference type="RefSeq" id="WP_135176421.1">
    <property type="nucleotide sequence ID" value="NZ_SPQT01000015.1"/>
</dbReference>
<sequence>MAARIFPIVLLIAFLSTTTVAEETARVTMSGIGSMSCAHWQSSRSKYAEGVVWLYGFWTGLNYAAAVQQLTQSELDSSSIAKEVAKTCALSPSTTLAQAAWQTFATRTGEQPH</sequence>
<name>A0A4Y9LT86_9BRAD</name>
<accession>A0A4Y9LT86</accession>
<feature type="chain" id="PRO_5021335728" description="HdeA/HdeB family protein" evidence="1">
    <location>
        <begin position="22"/>
        <end position="113"/>
    </location>
</feature>
<gene>
    <name evidence="2" type="ORF">E4K65_25190</name>
</gene>
<keyword evidence="1" id="KW-0732">Signal</keyword>
<dbReference type="OrthoDB" id="8449413at2"/>
<organism evidence="2 3">
    <name type="scientific">Bradyrhizobium niftali</name>
    <dbReference type="NCBI Taxonomy" id="2560055"/>
    <lineage>
        <taxon>Bacteria</taxon>
        <taxon>Pseudomonadati</taxon>
        <taxon>Pseudomonadota</taxon>
        <taxon>Alphaproteobacteria</taxon>
        <taxon>Hyphomicrobiales</taxon>
        <taxon>Nitrobacteraceae</taxon>
        <taxon>Bradyrhizobium</taxon>
    </lineage>
</organism>
<proteinExistence type="predicted"/>
<reference evidence="2 3" key="1">
    <citation type="submission" date="2019-03" db="EMBL/GenBank/DDBJ databases">
        <title>Bradyrhizobium diversity isolated from nodules of Chamaecrista fasciculata.</title>
        <authorList>
            <person name="Klepa M.S."/>
            <person name="Urquiaga M.O."/>
            <person name="Hungria M."/>
            <person name="Delamuta J.R."/>
        </authorList>
    </citation>
    <scope>NUCLEOTIDE SEQUENCE [LARGE SCALE GENOMIC DNA]</scope>
    <source>
        <strain evidence="2 3">CNPSo 3448</strain>
    </source>
</reference>
<evidence type="ECO:0008006" key="4">
    <source>
        <dbReference type="Google" id="ProtNLM"/>
    </source>
</evidence>
<dbReference type="AlphaFoldDB" id="A0A4Y9LT86"/>
<feature type="signal peptide" evidence="1">
    <location>
        <begin position="1"/>
        <end position="21"/>
    </location>
</feature>
<evidence type="ECO:0000256" key="1">
    <source>
        <dbReference type="SAM" id="SignalP"/>
    </source>
</evidence>
<evidence type="ECO:0000313" key="3">
    <source>
        <dbReference type="Proteomes" id="UP000297966"/>
    </source>
</evidence>
<dbReference type="EMBL" id="SPQT01000015">
    <property type="protein sequence ID" value="TFV45353.1"/>
    <property type="molecule type" value="Genomic_DNA"/>
</dbReference>
<comment type="caution">
    <text evidence="2">The sequence shown here is derived from an EMBL/GenBank/DDBJ whole genome shotgun (WGS) entry which is preliminary data.</text>
</comment>
<evidence type="ECO:0000313" key="2">
    <source>
        <dbReference type="EMBL" id="TFV45353.1"/>
    </source>
</evidence>